<feature type="region of interest" description="Disordered" evidence="1">
    <location>
        <begin position="114"/>
        <end position="160"/>
    </location>
</feature>
<sequence length="434" mass="46991">MAPTNGTTFAADTGKRRFHNHIFGHAHRARRGAAINTTTLAKNQPLFVHPQSTLPTASGTFALGQPTGSPLPTPPKDNFLVDTIAAIAVAFAIIACLIGLVIAGVILKRTISKRRNRRHRQTGGGSSLTDSVEEKQEDDFDEKYPDSPASSLQTSPAPMESPALHLEHAARSPVQRTMRSSWFVQVFRKARTGFHRKNAESPKEASPFLGGKSAELLQQTTWSDHSSPESLIRSMPLLHRLPEERQDNCESKSCSQIAVTSGRSLHRSLDSFAFASSVHRASQARPLSGLRLSKAVEGVTTVEEAYKGDQKDVQEVSILAVSTERIASPTAEEGSCSETVDMDSELVPTASLQTIGTRASVEHEGKMFGQRGVRTRSMQADKAILVSLGLEAACEGEEDRDDERSNAENEHTSSNRTITTSSTVELLPQSGCLA</sequence>
<dbReference type="EMBL" id="KV448512">
    <property type="protein sequence ID" value="OAX35306.1"/>
    <property type="molecule type" value="Genomic_DNA"/>
</dbReference>
<reference evidence="3 4" key="1">
    <citation type="submission" date="2016-06" db="EMBL/GenBank/DDBJ databases">
        <title>Comparative genomics of the ectomycorrhizal sister species Rhizopogon vinicolor and Rhizopogon vesiculosus (Basidiomycota: Boletales) reveals a divergence of the mating type B locus.</title>
        <authorList>
            <consortium name="DOE Joint Genome Institute"/>
            <person name="Mujic A.B."/>
            <person name="Kuo A."/>
            <person name="Tritt A."/>
            <person name="Lipzen A."/>
            <person name="Chen C."/>
            <person name="Johnson J."/>
            <person name="Sharma A."/>
            <person name="Barry K."/>
            <person name="Grigoriev I.V."/>
            <person name="Spatafora J.W."/>
        </authorList>
    </citation>
    <scope>NUCLEOTIDE SEQUENCE [LARGE SCALE GENOMIC DNA]</scope>
    <source>
        <strain evidence="3 4">AM-OR11-026</strain>
    </source>
</reference>
<feature type="region of interest" description="Disordered" evidence="1">
    <location>
        <begin position="396"/>
        <end position="434"/>
    </location>
</feature>
<keyword evidence="2" id="KW-1133">Transmembrane helix</keyword>
<keyword evidence="2" id="KW-0812">Transmembrane</keyword>
<feature type="compositionally biased region" description="Low complexity" evidence="1">
    <location>
        <begin position="414"/>
        <end position="423"/>
    </location>
</feature>
<accession>A0A1B7MRU6</accession>
<dbReference type="AlphaFoldDB" id="A0A1B7MRU6"/>
<name>A0A1B7MRU6_9AGAM</name>
<organism evidence="3 4">
    <name type="scientific">Rhizopogon vinicolor AM-OR11-026</name>
    <dbReference type="NCBI Taxonomy" id="1314800"/>
    <lineage>
        <taxon>Eukaryota</taxon>
        <taxon>Fungi</taxon>
        <taxon>Dikarya</taxon>
        <taxon>Basidiomycota</taxon>
        <taxon>Agaricomycotina</taxon>
        <taxon>Agaricomycetes</taxon>
        <taxon>Agaricomycetidae</taxon>
        <taxon>Boletales</taxon>
        <taxon>Suillineae</taxon>
        <taxon>Rhizopogonaceae</taxon>
        <taxon>Rhizopogon</taxon>
    </lineage>
</organism>
<gene>
    <name evidence="3" type="ORF">K503DRAFT_868356</name>
</gene>
<protein>
    <submittedName>
        <fullName evidence="3">Uncharacterized protein</fullName>
    </submittedName>
</protein>
<evidence type="ECO:0000313" key="4">
    <source>
        <dbReference type="Proteomes" id="UP000092154"/>
    </source>
</evidence>
<proteinExistence type="predicted"/>
<evidence type="ECO:0000313" key="3">
    <source>
        <dbReference type="EMBL" id="OAX35306.1"/>
    </source>
</evidence>
<evidence type="ECO:0000256" key="2">
    <source>
        <dbReference type="SAM" id="Phobius"/>
    </source>
</evidence>
<feature type="compositionally biased region" description="Basic and acidic residues" evidence="1">
    <location>
        <begin position="402"/>
        <end position="413"/>
    </location>
</feature>
<evidence type="ECO:0000256" key="1">
    <source>
        <dbReference type="SAM" id="MobiDB-lite"/>
    </source>
</evidence>
<keyword evidence="2" id="KW-0472">Membrane</keyword>
<dbReference type="InParanoid" id="A0A1B7MRU6"/>
<dbReference type="OrthoDB" id="2676041at2759"/>
<keyword evidence="4" id="KW-1185">Reference proteome</keyword>
<dbReference type="Proteomes" id="UP000092154">
    <property type="component" value="Unassembled WGS sequence"/>
</dbReference>
<feature type="transmembrane region" description="Helical" evidence="2">
    <location>
        <begin position="84"/>
        <end position="107"/>
    </location>
</feature>